<dbReference type="InterPro" id="IPR021783">
    <property type="entry name" value="DUF3348"/>
</dbReference>
<dbReference type="Proteomes" id="UP000246145">
    <property type="component" value="Unassembled WGS sequence"/>
</dbReference>
<feature type="compositionally biased region" description="Basic and acidic residues" evidence="1">
    <location>
        <begin position="82"/>
        <end position="94"/>
    </location>
</feature>
<dbReference type="Pfam" id="PF11828">
    <property type="entry name" value="DUF3348"/>
    <property type="match status" value="3"/>
</dbReference>
<comment type="caution">
    <text evidence="2">The sequence shown here is derived from an EMBL/GenBank/DDBJ whole genome shotgun (WGS) entry which is preliminary data.</text>
</comment>
<evidence type="ECO:0000256" key="1">
    <source>
        <dbReference type="SAM" id="MobiDB-lite"/>
    </source>
</evidence>
<dbReference type="OrthoDB" id="5949373at2"/>
<organism evidence="2 3">
    <name type="scientific">Pusillimonas noertemannii</name>
    <dbReference type="NCBI Taxonomy" id="305977"/>
    <lineage>
        <taxon>Bacteria</taxon>
        <taxon>Pseudomonadati</taxon>
        <taxon>Pseudomonadota</taxon>
        <taxon>Betaproteobacteria</taxon>
        <taxon>Burkholderiales</taxon>
        <taxon>Alcaligenaceae</taxon>
        <taxon>Pusillimonas</taxon>
    </lineage>
</organism>
<reference evidence="2 3" key="1">
    <citation type="submission" date="2018-04" db="EMBL/GenBank/DDBJ databases">
        <title>Genomic Encyclopedia of Type Strains, Phase IV (KMG-IV): sequencing the most valuable type-strain genomes for metagenomic binning, comparative biology and taxonomic classification.</title>
        <authorList>
            <person name="Goeker M."/>
        </authorList>
    </citation>
    <scope>NUCLEOTIDE SEQUENCE [LARGE SCALE GENOMIC DNA]</scope>
    <source>
        <strain evidence="2 3">DSM 10065</strain>
    </source>
</reference>
<evidence type="ECO:0000313" key="2">
    <source>
        <dbReference type="EMBL" id="PVY67777.1"/>
    </source>
</evidence>
<name>A0A2U1CPF3_9BURK</name>
<dbReference type="STRING" id="1231391.GCA_000308195_01433"/>
<dbReference type="EMBL" id="QEKO01000001">
    <property type="protein sequence ID" value="PVY67777.1"/>
    <property type="molecule type" value="Genomic_DNA"/>
</dbReference>
<sequence>MVTKMPRRTSFSGPALVRLLSRLGQVEVTEPRQSPAARLDEWLGWTESIVLSTVLNAAAPDSAGRAGTKAGRGSDATPDQGRPLDAHTVKDSGEFKGSGAGSARASQGSGKITEVHAGAADNPNDVIDDVEFAVAECAKVRDALEQAISVTLSPPAPASAQQRRQYLGAPKALVDVDFPSYRRRYSMLQQKMETSIAALRGRLRALLSARGPEMAQLAAVDGAMEQAMVEHELRLLASIPNLLEQRFRQLAQEGLMKEPAGTLRAPLPASLPAAGTSGGTSRTLDEKSEPQGSLAPKTAAPGSESELQQGKQGESRRVSSLQAQLRQAAKKPDLEPGPWLDTFREDMRSVLLAELDLRLQPIEGLLCALRAQ</sequence>
<feature type="compositionally biased region" description="Polar residues" evidence="1">
    <location>
        <begin position="305"/>
        <end position="325"/>
    </location>
</feature>
<protein>
    <submittedName>
        <fullName evidence="2">Uncharacterized protein DUF3348</fullName>
    </submittedName>
</protein>
<gene>
    <name evidence="2" type="ORF">C7440_0160</name>
</gene>
<evidence type="ECO:0000313" key="3">
    <source>
        <dbReference type="Proteomes" id="UP000246145"/>
    </source>
</evidence>
<feature type="compositionally biased region" description="Low complexity" evidence="1">
    <location>
        <begin position="101"/>
        <end position="110"/>
    </location>
</feature>
<feature type="region of interest" description="Disordered" evidence="1">
    <location>
        <begin position="60"/>
        <end position="111"/>
    </location>
</feature>
<proteinExistence type="predicted"/>
<feature type="region of interest" description="Disordered" evidence="1">
    <location>
        <begin position="261"/>
        <end position="340"/>
    </location>
</feature>
<accession>A0A2U1CPF3</accession>
<keyword evidence="3" id="KW-1185">Reference proteome</keyword>
<feature type="compositionally biased region" description="Low complexity" evidence="1">
    <location>
        <begin position="263"/>
        <end position="274"/>
    </location>
</feature>
<dbReference type="AlphaFoldDB" id="A0A2U1CPF3"/>